<dbReference type="InterPro" id="IPR017853">
    <property type="entry name" value="GH"/>
</dbReference>
<feature type="compositionally biased region" description="Low complexity" evidence="8">
    <location>
        <begin position="38"/>
        <end position="47"/>
    </location>
</feature>
<dbReference type="GO" id="GO:0005975">
    <property type="term" value="P:carbohydrate metabolic process"/>
    <property type="evidence" value="ECO:0007669"/>
    <property type="project" value="InterPro"/>
</dbReference>
<dbReference type="GO" id="GO:0005576">
    <property type="term" value="C:extracellular region"/>
    <property type="evidence" value="ECO:0007669"/>
    <property type="project" value="InterPro"/>
</dbReference>
<dbReference type="PROSITE" id="PS01095">
    <property type="entry name" value="GH18_1"/>
    <property type="match status" value="1"/>
</dbReference>
<dbReference type="GO" id="GO:0008061">
    <property type="term" value="F:chitin binding"/>
    <property type="evidence" value="ECO:0007669"/>
    <property type="project" value="InterPro"/>
</dbReference>
<feature type="compositionally biased region" description="Low complexity" evidence="8">
    <location>
        <begin position="63"/>
        <end position="75"/>
    </location>
</feature>
<protein>
    <recommendedName>
        <fullName evidence="2">chitinase</fullName>
        <ecNumber evidence="2">3.2.1.14</ecNumber>
    </recommendedName>
</protein>
<evidence type="ECO:0000256" key="3">
    <source>
        <dbReference type="ARBA" id="ARBA00022801"/>
    </source>
</evidence>
<feature type="region of interest" description="Disordered" evidence="8">
    <location>
        <begin position="103"/>
        <end position="160"/>
    </location>
</feature>
<evidence type="ECO:0000256" key="4">
    <source>
        <dbReference type="ARBA" id="ARBA00023277"/>
    </source>
</evidence>
<comment type="similarity">
    <text evidence="7">Belongs to the glycosyl hydrolase 18 family.</text>
</comment>
<evidence type="ECO:0000256" key="5">
    <source>
        <dbReference type="ARBA" id="ARBA00023295"/>
    </source>
</evidence>
<dbReference type="PANTHER" id="PTHR11177:SF317">
    <property type="entry name" value="CHITINASE 12-RELATED"/>
    <property type="match status" value="1"/>
</dbReference>
<reference evidence="11" key="1">
    <citation type="submission" date="2019-11" db="EMBL/GenBank/DDBJ databases">
        <authorList>
            <person name="Feng L."/>
        </authorList>
    </citation>
    <scope>NUCLEOTIDE SEQUENCE</scope>
    <source>
        <strain evidence="11">AundefinedLFYP135</strain>
    </source>
</reference>
<keyword evidence="4" id="KW-0119">Carbohydrate metabolism</keyword>
<evidence type="ECO:0000256" key="2">
    <source>
        <dbReference type="ARBA" id="ARBA00012729"/>
    </source>
</evidence>
<feature type="region of interest" description="Disordered" evidence="8">
    <location>
        <begin position="38"/>
        <end position="78"/>
    </location>
</feature>
<evidence type="ECO:0000259" key="10">
    <source>
        <dbReference type="PROSITE" id="PS51910"/>
    </source>
</evidence>
<evidence type="ECO:0000256" key="8">
    <source>
        <dbReference type="SAM" id="MobiDB-lite"/>
    </source>
</evidence>
<dbReference type="Pfam" id="PF02839">
    <property type="entry name" value="CBM_5_12"/>
    <property type="match status" value="1"/>
</dbReference>
<dbReference type="GO" id="GO:0008843">
    <property type="term" value="F:endochitinase activity"/>
    <property type="evidence" value="ECO:0007669"/>
    <property type="project" value="UniProtKB-EC"/>
</dbReference>
<evidence type="ECO:0000256" key="7">
    <source>
        <dbReference type="RuleBase" id="RU004453"/>
    </source>
</evidence>
<feature type="domain" description="GH18" evidence="10">
    <location>
        <begin position="165"/>
        <end position="464"/>
    </location>
</feature>
<dbReference type="GO" id="GO:0030246">
    <property type="term" value="F:carbohydrate binding"/>
    <property type="evidence" value="ECO:0007669"/>
    <property type="project" value="InterPro"/>
</dbReference>
<dbReference type="GO" id="GO:0006032">
    <property type="term" value="P:chitin catabolic process"/>
    <property type="evidence" value="ECO:0007669"/>
    <property type="project" value="TreeGrafter"/>
</dbReference>
<dbReference type="EMBL" id="CACRSL010000003">
    <property type="protein sequence ID" value="VYS87471.1"/>
    <property type="molecule type" value="Genomic_DNA"/>
</dbReference>
<dbReference type="Gene3D" id="2.10.10.20">
    <property type="entry name" value="Carbohydrate-binding module superfamily 5/12"/>
    <property type="match status" value="1"/>
</dbReference>
<dbReference type="SUPFAM" id="SSF51445">
    <property type="entry name" value="(Trans)glycosidases"/>
    <property type="match status" value="1"/>
</dbReference>
<dbReference type="InterPro" id="IPR050314">
    <property type="entry name" value="Glycosyl_Hydrlase_18"/>
</dbReference>
<dbReference type="CDD" id="cd12215">
    <property type="entry name" value="ChiC_BD"/>
    <property type="match status" value="1"/>
</dbReference>
<dbReference type="SMART" id="SM00495">
    <property type="entry name" value="ChtBD3"/>
    <property type="match status" value="1"/>
</dbReference>
<gene>
    <name evidence="11" type="primary">chiA1_1</name>
    <name evidence="11" type="ORF">AULFYP135_00725</name>
</gene>
<dbReference type="SUPFAM" id="SSF51055">
    <property type="entry name" value="Carbohydrate binding domain"/>
    <property type="match status" value="1"/>
</dbReference>
<feature type="compositionally biased region" description="Acidic residues" evidence="8">
    <location>
        <begin position="48"/>
        <end position="62"/>
    </location>
</feature>
<dbReference type="Gene3D" id="3.20.20.80">
    <property type="entry name" value="Glycosidases"/>
    <property type="match status" value="1"/>
</dbReference>
<proteinExistence type="inferred from homology"/>
<keyword evidence="3 6" id="KW-0378">Hydrolase</keyword>
<keyword evidence="9" id="KW-0812">Transmembrane</keyword>
<dbReference type="InterPro" id="IPR003610">
    <property type="entry name" value="CBM5/12"/>
</dbReference>
<evidence type="ECO:0000313" key="11">
    <source>
        <dbReference type="EMBL" id="VYS87471.1"/>
    </source>
</evidence>
<evidence type="ECO:0000256" key="6">
    <source>
        <dbReference type="RuleBase" id="RU000489"/>
    </source>
</evidence>
<name>A0A6N2S5G2_9FIRM</name>
<dbReference type="PROSITE" id="PS51910">
    <property type="entry name" value="GH18_2"/>
    <property type="match status" value="1"/>
</dbReference>
<dbReference type="SMART" id="SM00636">
    <property type="entry name" value="Glyco_18"/>
    <property type="match status" value="1"/>
</dbReference>
<dbReference type="InterPro" id="IPR001579">
    <property type="entry name" value="Glyco_hydro_18_chit_AS"/>
</dbReference>
<dbReference type="Pfam" id="PF00704">
    <property type="entry name" value="Glyco_hydro_18"/>
    <property type="match status" value="1"/>
</dbReference>
<sequence>MEVKNKHKPYLLLAAGITLAVLLIAGGFSLYRSFLPEEAPSSSASQEESSESENQESLEEESSSQVSSPAPGQASAWDSAATYQKGDRVLYGGVLYQAKWWNTGEQPGKGEGNPWETVESPSSTPMPPSSSSAAPPSSSAPASSSSAPSSSLPPAGSPSVGTQGFKVVAYYPSWKPSSMGKIQHDVVTHLIYAFAIPTKEGTLLPLENAYAAQSLIEAAHQKGNKVLLGVGGWSYQGNTLQSVFEQATATDEKLYRLGDAILTMCDQYGFDGVDMDWEHPNVSNGSSKRYEKLMLYLSEKLHAKDKLLTAAVLGGVSPEGTVYRDATLAHTDKVLSCVDWINVMAYDGGDGERHSSYSLAVASATYWKETRGVPANKVVLGMPFYGRPSWATYSAILAADPDAYGKDVTTINGVEVHYNGIPTIQDKTYYAKKHLGGVMVWEVTQDTADREKSLLTAIGEALTW</sequence>
<keyword evidence="9" id="KW-1133">Transmembrane helix</keyword>
<feature type="transmembrane region" description="Helical" evidence="9">
    <location>
        <begin position="12"/>
        <end position="31"/>
    </location>
</feature>
<comment type="catalytic activity">
    <reaction evidence="1">
        <text>Random endo-hydrolysis of N-acetyl-beta-D-glucosaminide (1-&gt;4)-beta-linkages in chitin and chitodextrins.</text>
        <dbReference type="EC" id="3.2.1.14"/>
    </reaction>
</comment>
<keyword evidence="9" id="KW-0472">Membrane</keyword>
<dbReference type="InterPro" id="IPR036573">
    <property type="entry name" value="CBM_sf_5/12"/>
</dbReference>
<feature type="compositionally biased region" description="Low complexity" evidence="8">
    <location>
        <begin position="129"/>
        <end position="159"/>
    </location>
</feature>
<dbReference type="PANTHER" id="PTHR11177">
    <property type="entry name" value="CHITINASE"/>
    <property type="match status" value="1"/>
</dbReference>
<dbReference type="Gene3D" id="3.40.5.30">
    <property type="entry name" value="(Trans)glycosidases - domain 2"/>
    <property type="match status" value="1"/>
</dbReference>
<evidence type="ECO:0000256" key="9">
    <source>
        <dbReference type="SAM" id="Phobius"/>
    </source>
</evidence>
<dbReference type="EC" id="3.2.1.14" evidence="2"/>
<organism evidence="11">
    <name type="scientific">uncultured Anaerotruncus sp</name>
    <dbReference type="NCBI Taxonomy" id="905011"/>
    <lineage>
        <taxon>Bacteria</taxon>
        <taxon>Bacillati</taxon>
        <taxon>Bacillota</taxon>
        <taxon>Clostridia</taxon>
        <taxon>Eubacteriales</taxon>
        <taxon>Oscillospiraceae</taxon>
        <taxon>Anaerotruncus</taxon>
        <taxon>environmental samples</taxon>
    </lineage>
</organism>
<dbReference type="InterPro" id="IPR001223">
    <property type="entry name" value="Glyco_hydro18_cat"/>
</dbReference>
<dbReference type="InterPro" id="IPR011583">
    <property type="entry name" value="Chitinase_II/V-like_cat"/>
</dbReference>
<keyword evidence="5 6" id="KW-0326">Glycosidase</keyword>
<accession>A0A6N2S5G2</accession>
<dbReference type="AlphaFoldDB" id="A0A6N2S5G2"/>
<evidence type="ECO:0000256" key="1">
    <source>
        <dbReference type="ARBA" id="ARBA00000822"/>
    </source>
</evidence>